<evidence type="ECO:0000313" key="2">
    <source>
        <dbReference type="EMBL" id="RZC60635.1"/>
    </source>
</evidence>
<accession>A0A4Y7JLS7</accession>
<feature type="compositionally biased region" description="Polar residues" evidence="1">
    <location>
        <begin position="100"/>
        <end position="115"/>
    </location>
</feature>
<dbReference type="Gramene" id="RZC60635">
    <property type="protein sequence ID" value="RZC60635"/>
    <property type="gene ID" value="C5167_022387"/>
</dbReference>
<evidence type="ECO:0000313" key="3">
    <source>
        <dbReference type="Proteomes" id="UP000316621"/>
    </source>
</evidence>
<proteinExistence type="predicted"/>
<dbReference type="Proteomes" id="UP000316621">
    <property type="component" value="Chromosome 5"/>
</dbReference>
<reference evidence="2 3" key="1">
    <citation type="journal article" date="2018" name="Science">
        <title>The opium poppy genome and morphinan production.</title>
        <authorList>
            <person name="Guo L."/>
            <person name="Winzer T."/>
            <person name="Yang X."/>
            <person name="Li Y."/>
            <person name="Ning Z."/>
            <person name="He Z."/>
            <person name="Teodor R."/>
            <person name="Lu Y."/>
            <person name="Bowser T.A."/>
            <person name="Graham I.A."/>
            <person name="Ye K."/>
        </authorList>
    </citation>
    <scope>NUCLEOTIDE SEQUENCE [LARGE SCALE GENOMIC DNA]</scope>
    <source>
        <strain evidence="3">cv. HN1</strain>
        <tissue evidence="2">Leaves</tissue>
    </source>
</reference>
<dbReference type="AlphaFoldDB" id="A0A4Y7JLS7"/>
<gene>
    <name evidence="2" type="ORF">C5167_022387</name>
</gene>
<dbReference type="EMBL" id="CM010719">
    <property type="protein sequence ID" value="RZC60635.1"/>
    <property type="molecule type" value="Genomic_DNA"/>
</dbReference>
<feature type="region of interest" description="Disordered" evidence="1">
    <location>
        <begin position="80"/>
        <end position="115"/>
    </location>
</feature>
<sequence length="115" mass="13083">MICEQTYSCSQCPMLILLQTAKVFKGVSVECDISMRASKVVGMIFLEEEENIVDLEVEVQCIKEVDRVLIMDRPTIKFMIDKGPSSNRDRSLTMGDIQGNKDTQSRRNTTRSPVY</sequence>
<keyword evidence="3" id="KW-1185">Reference proteome</keyword>
<protein>
    <submittedName>
        <fullName evidence="2">Uncharacterized protein</fullName>
    </submittedName>
</protein>
<name>A0A4Y7JLS7_PAPSO</name>
<evidence type="ECO:0000256" key="1">
    <source>
        <dbReference type="SAM" id="MobiDB-lite"/>
    </source>
</evidence>
<organism evidence="2 3">
    <name type="scientific">Papaver somniferum</name>
    <name type="common">Opium poppy</name>
    <dbReference type="NCBI Taxonomy" id="3469"/>
    <lineage>
        <taxon>Eukaryota</taxon>
        <taxon>Viridiplantae</taxon>
        <taxon>Streptophyta</taxon>
        <taxon>Embryophyta</taxon>
        <taxon>Tracheophyta</taxon>
        <taxon>Spermatophyta</taxon>
        <taxon>Magnoliopsida</taxon>
        <taxon>Ranunculales</taxon>
        <taxon>Papaveraceae</taxon>
        <taxon>Papaveroideae</taxon>
        <taxon>Papaver</taxon>
    </lineage>
</organism>